<accession>A0A1N7I3D6</accession>
<dbReference type="AlphaFoldDB" id="A0A1N7I3D6"/>
<organism evidence="1 2">
    <name type="scientific">Chryseobacterium joostei</name>
    <dbReference type="NCBI Taxonomy" id="112234"/>
    <lineage>
        <taxon>Bacteria</taxon>
        <taxon>Pseudomonadati</taxon>
        <taxon>Bacteroidota</taxon>
        <taxon>Flavobacteriia</taxon>
        <taxon>Flavobacteriales</taxon>
        <taxon>Weeksellaceae</taxon>
        <taxon>Chryseobacterium group</taxon>
        <taxon>Chryseobacterium</taxon>
    </lineage>
</organism>
<dbReference type="Proteomes" id="UP000186106">
    <property type="component" value="Unassembled WGS sequence"/>
</dbReference>
<name>A0A1N7I3D6_9FLAO</name>
<evidence type="ECO:0000313" key="2">
    <source>
        <dbReference type="Proteomes" id="UP000186106"/>
    </source>
</evidence>
<proteinExistence type="predicted"/>
<sequence>MEKAIKYVDGSGIDMTSQTRNDVVNYVFDGTLPNPTAVLMPNSLIISNGTQIMKTNNIPIQPLNEQLNANKKVSL</sequence>
<gene>
    <name evidence="1" type="ORF">SAMN05421768_102456</name>
</gene>
<evidence type="ECO:0000313" key="1">
    <source>
        <dbReference type="EMBL" id="SIS31595.1"/>
    </source>
</evidence>
<protein>
    <submittedName>
        <fullName evidence="1">Uncharacterized protein</fullName>
    </submittedName>
</protein>
<dbReference type="EMBL" id="FTNZ01000002">
    <property type="protein sequence ID" value="SIS31595.1"/>
    <property type="molecule type" value="Genomic_DNA"/>
</dbReference>
<dbReference type="STRING" id="112234.SAMN05421768_102456"/>
<reference evidence="1 2" key="1">
    <citation type="submission" date="2017-01" db="EMBL/GenBank/DDBJ databases">
        <authorList>
            <person name="Mah S.A."/>
            <person name="Swanson W.J."/>
            <person name="Moy G.W."/>
            <person name="Vacquier V.D."/>
        </authorList>
    </citation>
    <scope>NUCLEOTIDE SEQUENCE [LARGE SCALE GENOMIC DNA]</scope>
    <source>
        <strain evidence="1 2">DSM 16927</strain>
    </source>
</reference>